<gene>
    <name evidence="5" type="ORF">BT62DRAFT_999095</name>
</gene>
<comment type="caution">
    <text evidence="5">The sequence shown here is derived from an EMBL/GenBank/DDBJ whole genome shotgun (WGS) entry which is preliminary data.</text>
</comment>
<evidence type="ECO:0000256" key="4">
    <source>
        <dbReference type="SAM" id="SignalP"/>
    </source>
</evidence>
<dbReference type="InterPro" id="IPR016169">
    <property type="entry name" value="FAD-bd_PCMH_sub2"/>
</dbReference>
<keyword evidence="6" id="KW-1185">Reference proteome</keyword>
<reference evidence="5" key="1">
    <citation type="submission" date="2020-11" db="EMBL/GenBank/DDBJ databases">
        <title>Adaptations for nitrogen fixation in a non-lichenized fungal sporocarp promotes dispersal by wood-feeding termites.</title>
        <authorList>
            <consortium name="DOE Joint Genome Institute"/>
            <person name="Koch R.A."/>
            <person name="Yoon G."/>
            <person name="Arayal U."/>
            <person name="Lail K."/>
            <person name="Amirebrahimi M."/>
            <person name="Labutti K."/>
            <person name="Lipzen A."/>
            <person name="Riley R."/>
            <person name="Barry K."/>
            <person name="Henrissat B."/>
            <person name="Grigoriev I.V."/>
            <person name="Herr J.R."/>
            <person name="Aime M.C."/>
        </authorList>
    </citation>
    <scope>NUCLEOTIDE SEQUENCE</scope>
    <source>
        <strain evidence="5">MCA 3950</strain>
    </source>
</reference>
<dbReference type="InterPro" id="IPR036318">
    <property type="entry name" value="FAD-bd_PCMH-like_sf"/>
</dbReference>
<dbReference type="Proteomes" id="UP000812287">
    <property type="component" value="Unassembled WGS sequence"/>
</dbReference>
<dbReference type="Gene3D" id="3.30.465.10">
    <property type="match status" value="2"/>
</dbReference>
<organism evidence="5 6">
    <name type="scientific">Guyanagaster necrorhizus</name>
    <dbReference type="NCBI Taxonomy" id="856835"/>
    <lineage>
        <taxon>Eukaryota</taxon>
        <taxon>Fungi</taxon>
        <taxon>Dikarya</taxon>
        <taxon>Basidiomycota</taxon>
        <taxon>Agaricomycotina</taxon>
        <taxon>Agaricomycetes</taxon>
        <taxon>Agaricomycetidae</taxon>
        <taxon>Agaricales</taxon>
        <taxon>Marasmiineae</taxon>
        <taxon>Physalacriaceae</taxon>
        <taxon>Guyanagaster</taxon>
    </lineage>
</organism>
<feature type="chain" id="PRO_5040325083" evidence="4">
    <location>
        <begin position="19"/>
        <end position="690"/>
    </location>
</feature>
<dbReference type="RefSeq" id="XP_043046559.1">
    <property type="nucleotide sequence ID" value="XM_043190771.1"/>
</dbReference>
<protein>
    <submittedName>
        <fullName evidence="5">Uncharacterized protein</fullName>
    </submittedName>
</protein>
<name>A0A9P7W6B6_9AGAR</name>
<dbReference type="AlphaFoldDB" id="A0A9P7W6B6"/>
<dbReference type="SUPFAM" id="SSF56176">
    <property type="entry name" value="FAD-binding/transporter-associated domain-like"/>
    <property type="match status" value="1"/>
</dbReference>
<dbReference type="PANTHER" id="PTHR13878">
    <property type="entry name" value="GULONOLACTONE OXIDASE"/>
    <property type="match status" value="1"/>
</dbReference>
<keyword evidence="2" id="KW-0560">Oxidoreductase</keyword>
<dbReference type="PANTHER" id="PTHR13878:SF91">
    <property type="entry name" value="FAD BINDING DOMAIN PROTEIN (AFU_ORTHOLOGUE AFUA_6G12070)-RELATED"/>
    <property type="match status" value="1"/>
</dbReference>
<evidence type="ECO:0000256" key="2">
    <source>
        <dbReference type="ARBA" id="ARBA00023002"/>
    </source>
</evidence>
<feature type="region of interest" description="Disordered" evidence="3">
    <location>
        <begin position="640"/>
        <end position="678"/>
    </location>
</feature>
<sequence length="690" mass="76802">MFSRRLGVLCVISWSVSAVPTVQDWHNLAYSLEGQLHRALPFAFSCFSTVNGASSIPNETECAEVQADYANATVRSSHFSAYMMPQWEMCQKTSERCLLDPSNTSNPTAFEKSDCFQGSVSTHYIGVHHSSLYHYTPQHREGFLHYFASMKIMYCSSNGYKAVTTFEFSKATSLHLSIKASGHEYKGRSSLRGSLRYGFAILITRNLGGHPAADGLWQVTRALIRQLKLIYANQGGGHSVSAPVYGLGVDRVLQFKIVTPDGELRIADGFQHPDLFFFFFLSGGGGFCGDGPATQSFPTCSQRSLQEFKPGEWTGLTGDRICAVTQPRTFWFTQRTVQPHGPLPGLFWALRGGGGSTFGIVLESSMLVEPQMSLIVTAISFPQTVENGAPFMKLLVDHTYRWVTEGWGGHMRSNGIINVNPLLTLEEARKKFPPGWHFSQNTFYLLKLRGVGVETTLGSRLIPAEKFAADSVKAGLLDILTKIVQQFSINPYIVVGTPFLYNYTEGSTSVTPAWRNALWHMSSSRIFSWNSTAEDMQTQYDLLSAVTQWLRDFSPDSGAYLNECDVYEPNHEEAFWGANHARALSELASVVITPPQILLANRSTSKFFFAYICRFGEPSEIEPVQACGLRSVAEALSATRPSVLGDPRHSTTLHPDGERQRPDNKYRLTKKPQYERSPLKPKDVNVFILS</sequence>
<dbReference type="OrthoDB" id="9983560at2759"/>
<evidence type="ECO:0000313" key="5">
    <source>
        <dbReference type="EMBL" id="KAG7453059.1"/>
    </source>
</evidence>
<evidence type="ECO:0000313" key="6">
    <source>
        <dbReference type="Proteomes" id="UP000812287"/>
    </source>
</evidence>
<feature type="signal peptide" evidence="4">
    <location>
        <begin position="1"/>
        <end position="18"/>
    </location>
</feature>
<evidence type="ECO:0000256" key="3">
    <source>
        <dbReference type="SAM" id="MobiDB-lite"/>
    </source>
</evidence>
<dbReference type="InterPro" id="IPR050432">
    <property type="entry name" value="FAD-linked_Oxidoreductases_BP"/>
</dbReference>
<proteinExistence type="inferred from homology"/>
<evidence type="ECO:0000256" key="1">
    <source>
        <dbReference type="ARBA" id="ARBA00005466"/>
    </source>
</evidence>
<dbReference type="GO" id="GO:0050660">
    <property type="term" value="F:flavin adenine dinucleotide binding"/>
    <property type="evidence" value="ECO:0007669"/>
    <property type="project" value="InterPro"/>
</dbReference>
<keyword evidence="4" id="KW-0732">Signal</keyword>
<dbReference type="GeneID" id="66113068"/>
<accession>A0A9P7W6B6</accession>
<feature type="compositionally biased region" description="Basic and acidic residues" evidence="3">
    <location>
        <begin position="655"/>
        <end position="678"/>
    </location>
</feature>
<dbReference type="EMBL" id="MU250523">
    <property type="protein sequence ID" value="KAG7453059.1"/>
    <property type="molecule type" value="Genomic_DNA"/>
</dbReference>
<comment type="similarity">
    <text evidence="1">Belongs to the oxygen-dependent FAD-linked oxidoreductase family.</text>
</comment>
<dbReference type="GO" id="GO:0016491">
    <property type="term" value="F:oxidoreductase activity"/>
    <property type="evidence" value="ECO:0007669"/>
    <property type="project" value="UniProtKB-KW"/>
</dbReference>